<dbReference type="AlphaFoldDB" id="A0AAV2JEJ6"/>
<evidence type="ECO:0000256" key="1">
    <source>
        <dbReference type="PROSITE-ProRule" id="PRU00221"/>
    </source>
</evidence>
<dbReference type="PANTHER" id="PTHR44566">
    <property type="entry name" value="TRANSDUCIN/WD40 REPEAT-LIKE SUPERFAMILY PROTEIN"/>
    <property type="match status" value="1"/>
</dbReference>
<dbReference type="PROSITE" id="PS50082">
    <property type="entry name" value="WD_REPEATS_2"/>
    <property type="match status" value="2"/>
</dbReference>
<feature type="transmembrane region" description="Helical" evidence="2">
    <location>
        <begin position="573"/>
        <end position="594"/>
    </location>
</feature>
<dbReference type="Gene3D" id="2.130.10.10">
    <property type="entry name" value="YVTN repeat-like/Quinoprotein amine dehydrogenase"/>
    <property type="match status" value="1"/>
</dbReference>
<dbReference type="PANTHER" id="PTHR44566:SF1">
    <property type="entry name" value="WD REPEAT-CONTAINING PROTEIN 25"/>
    <property type="match status" value="1"/>
</dbReference>
<protein>
    <recommendedName>
        <fullName evidence="5">WD repeat domain 25</fullName>
    </recommendedName>
</protein>
<sequence>MQDDSTMSSLVAYEDSDSDCDDEIKTCHAETCPSSTWKSKSPVVEMYSSVPSSSHVQPYVLKRQRCAPVESSEPSDASEHIHREERPILSDGAHTVKQCLSQKLPVLSAAPKRLHMRLGGHQGPVNTVKWCPVPHLSHLLLSASMDKTFKVWDGVESGRCLSIYKSHSEAVRAACWSTHGRHILTGAFDNSAQVTDVETARPVVKLDAQFRVTCVAVHPSQPEVVLCGGYGPALKAWDTRSAKVVREYKAAVQQALDVLFLRGGQELVSSSDCVSRDSADRTLIAWDYATTARLSNQIYQERYTCPSLALHPVEDSFVAQTNGNYMALFSCQRPYRMNKRRRYEGHKVEGFAVQCAFSADGALLASGSAGGSAYFFDFHSGQTVHVLRAHGQACVSVAPHPVLPSTTATCSWDGEIKPCYHRLSSPLLCSSLLSSVPLSSPLLCSSLLSSVPLSSPLLFYASVSSPLLCSSLLSSVPLSSPLLCSSLLSSPLFLSPLLCSSLLSSPLLCFCLLISSPLFLSPLLSSVPLSSPLLCSSLLSSVPLSSPLLFYASVSSSPLLCSSLLSDAPVSSLLLFSPLFFAAAPLLCASPFLFTPLFCPSHLSLLFSAPLSSPLYGSCLLFYAPLISSSFLSSSQLSSCLLSSAPLSSFPLLS</sequence>
<reference evidence="3 4" key="1">
    <citation type="submission" date="2024-04" db="EMBL/GenBank/DDBJ databases">
        <authorList>
            <person name="Waldvogel A.-M."/>
            <person name="Schoenle A."/>
        </authorList>
    </citation>
    <scope>NUCLEOTIDE SEQUENCE [LARGE SCALE GENOMIC DNA]</scope>
</reference>
<keyword evidence="2" id="KW-1133">Transmembrane helix</keyword>
<dbReference type="InterPro" id="IPR015943">
    <property type="entry name" value="WD40/YVTN_repeat-like_dom_sf"/>
</dbReference>
<feature type="repeat" description="WD" evidence="1">
    <location>
        <begin position="164"/>
        <end position="205"/>
    </location>
</feature>
<name>A0AAV2JEJ6_KNICA</name>
<proteinExistence type="predicted"/>
<keyword evidence="2" id="KW-0472">Membrane</keyword>
<evidence type="ECO:0008006" key="5">
    <source>
        <dbReference type="Google" id="ProtNLM"/>
    </source>
</evidence>
<feature type="transmembrane region" description="Helical" evidence="2">
    <location>
        <begin position="614"/>
        <end position="632"/>
    </location>
</feature>
<evidence type="ECO:0000256" key="2">
    <source>
        <dbReference type="SAM" id="Phobius"/>
    </source>
</evidence>
<keyword evidence="2" id="KW-0812">Transmembrane</keyword>
<dbReference type="InterPro" id="IPR001680">
    <property type="entry name" value="WD40_rpt"/>
</dbReference>
<dbReference type="PROSITE" id="PS50294">
    <property type="entry name" value="WD_REPEATS_REGION"/>
    <property type="match status" value="1"/>
</dbReference>
<dbReference type="InterPro" id="IPR053053">
    <property type="entry name" value="WD_repeat_protein"/>
</dbReference>
<gene>
    <name evidence="3" type="ORF">KC01_LOCUS6821</name>
</gene>
<dbReference type="CDD" id="cd00200">
    <property type="entry name" value="WD40"/>
    <property type="match status" value="1"/>
</dbReference>
<dbReference type="SMART" id="SM00320">
    <property type="entry name" value="WD40"/>
    <property type="match status" value="6"/>
</dbReference>
<dbReference type="Proteomes" id="UP001497482">
    <property type="component" value="Chromosome 12"/>
</dbReference>
<keyword evidence="4" id="KW-1185">Reference proteome</keyword>
<dbReference type="InterPro" id="IPR036322">
    <property type="entry name" value="WD40_repeat_dom_sf"/>
</dbReference>
<organism evidence="3 4">
    <name type="scientific">Knipowitschia caucasica</name>
    <name type="common">Caucasian dwarf goby</name>
    <name type="synonym">Pomatoschistus caucasicus</name>
    <dbReference type="NCBI Taxonomy" id="637954"/>
    <lineage>
        <taxon>Eukaryota</taxon>
        <taxon>Metazoa</taxon>
        <taxon>Chordata</taxon>
        <taxon>Craniata</taxon>
        <taxon>Vertebrata</taxon>
        <taxon>Euteleostomi</taxon>
        <taxon>Actinopterygii</taxon>
        <taxon>Neopterygii</taxon>
        <taxon>Teleostei</taxon>
        <taxon>Neoteleostei</taxon>
        <taxon>Acanthomorphata</taxon>
        <taxon>Gobiaria</taxon>
        <taxon>Gobiiformes</taxon>
        <taxon>Gobioidei</taxon>
        <taxon>Gobiidae</taxon>
        <taxon>Gobiinae</taxon>
        <taxon>Knipowitschia</taxon>
    </lineage>
</organism>
<dbReference type="EMBL" id="OZ035834">
    <property type="protein sequence ID" value="CAL1575208.1"/>
    <property type="molecule type" value="Genomic_DNA"/>
</dbReference>
<feature type="repeat" description="WD" evidence="1">
    <location>
        <begin position="118"/>
        <end position="153"/>
    </location>
</feature>
<evidence type="ECO:0000313" key="3">
    <source>
        <dbReference type="EMBL" id="CAL1575208.1"/>
    </source>
</evidence>
<keyword evidence="1" id="KW-0853">WD repeat</keyword>
<dbReference type="Pfam" id="PF00400">
    <property type="entry name" value="WD40"/>
    <property type="match status" value="3"/>
</dbReference>
<dbReference type="SUPFAM" id="SSF50978">
    <property type="entry name" value="WD40 repeat-like"/>
    <property type="match status" value="1"/>
</dbReference>
<accession>A0AAV2JEJ6</accession>
<evidence type="ECO:0000313" key="4">
    <source>
        <dbReference type="Proteomes" id="UP001497482"/>
    </source>
</evidence>